<evidence type="ECO:0000313" key="3">
    <source>
        <dbReference type="Proteomes" id="UP000680865"/>
    </source>
</evidence>
<keyword evidence="3" id="KW-1185">Reference proteome</keyword>
<dbReference type="InterPro" id="IPR008979">
    <property type="entry name" value="Galactose-bd-like_sf"/>
</dbReference>
<comment type="caution">
    <text evidence="2">The sequence shown here is derived from an EMBL/GenBank/DDBJ whole genome shotgun (WGS) entry which is preliminary data.</text>
</comment>
<gene>
    <name evidence="2" type="ORF">Aco04nite_55520</name>
</gene>
<dbReference type="Proteomes" id="UP000680865">
    <property type="component" value="Unassembled WGS sequence"/>
</dbReference>
<dbReference type="InterPro" id="IPR000421">
    <property type="entry name" value="FA58C"/>
</dbReference>
<sequence length="115" mass="12139">MTRHYEAAGAIDGDAATFWNDDTADQQPDTLTITTPAKVTVAGVAVTSHVDGIISEYQVQTWNGSAWVTQGKVSASTAMTRTISFADPVTTTKVRVVVTGVVNQSSRIAEVKPAV</sequence>
<evidence type="ECO:0000259" key="1">
    <source>
        <dbReference type="Pfam" id="PF00754"/>
    </source>
</evidence>
<feature type="domain" description="F5/8 type C" evidence="1">
    <location>
        <begin position="3"/>
        <end position="109"/>
    </location>
</feature>
<dbReference type="EMBL" id="BOQP01000030">
    <property type="protein sequence ID" value="GIM77473.1"/>
    <property type="molecule type" value="Genomic_DNA"/>
</dbReference>
<proteinExistence type="predicted"/>
<accession>A0A919W2I6</accession>
<dbReference type="Pfam" id="PF00754">
    <property type="entry name" value="F5_F8_type_C"/>
    <property type="match status" value="1"/>
</dbReference>
<dbReference type="AlphaFoldDB" id="A0A919W2I6"/>
<dbReference type="Gene3D" id="2.60.120.260">
    <property type="entry name" value="Galactose-binding domain-like"/>
    <property type="match status" value="1"/>
</dbReference>
<dbReference type="SUPFAM" id="SSF49785">
    <property type="entry name" value="Galactose-binding domain-like"/>
    <property type="match status" value="1"/>
</dbReference>
<organism evidence="2 3">
    <name type="scientific">Winogradskya consettensis</name>
    <dbReference type="NCBI Taxonomy" id="113560"/>
    <lineage>
        <taxon>Bacteria</taxon>
        <taxon>Bacillati</taxon>
        <taxon>Actinomycetota</taxon>
        <taxon>Actinomycetes</taxon>
        <taxon>Micromonosporales</taxon>
        <taxon>Micromonosporaceae</taxon>
        <taxon>Winogradskya</taxon>
    </lineage>
</organism>
<evidence type="ECO:0000313" key="2">
    <source>
        <dbReference type="EMBL" id="GIM77473.1"/>
    </source>
</evidence>
<name>A0A919W2I6_9ACTN</name>
<protein>
    <recommendedName>
        <fullName evidence="1">F5/8 type C domain-containing protein</fullName>
    </recommendedName>
</protein>
<reference evidence="2" key="1">
    <citation type="submission" date="2021-03" db="EMBL/GenBank/DDBJ databases">
        <title>Whole genome shotgun sequence of Actinoplanes consettensis NBRC 14913.</title>
        <authorList>
            <person name="Komaki H."/>
            <person name="Tamura T."/>
        </authorList>
    </citation>
    <scope>NUCLEOTIDE SEQUENCE</scope>
    <source>
        <strain evidence="2">NBRC 14913</strain>
    </source>
</reference>